<dbReference type="GO" id="GO:0022857">
    <property type="term" value="F:transmembrane transporter activity"/>
    <property type="evidence" value="ECO:0007669"/>
    <property type="project" value="TreeGrafter"/>
</dbReference>
<feature type="region of interest" description="Disordered" evidence="7">
    <location>
        <begin position="512"/>
        <end position="551"/>
    </location>
</feature>
<sequence>MPTTDTEVAVTAASAERLGVAVGDTVRAEWDVFTSDPAAEGGGTWTTAGADLVLSAVLADPPAIAASGSAAVVSRANLERWRAPDDTAGYDRVLVATDADPETVAQEIAALGPVVRTAQQEAEEQTRMLTGDTQTLTYLVLGFAAVAMFVAGLVIANTFQVLVAQRTRFLALLRCVGATTGQVHRSVLLEALALGVVASVVGLVAGLALGQGALWVLQRADLGLEVAPTITVTPAVVAVPLLTGTVVTVLAALAPARSATRVRPLAALRPAAAPTVRRGGRGRLWTAVALTTVGAVLLGAGVAVPHLPGLDEVSTIGPALLVGVLGGILSFAGVMVGAVFLVPRALRALGHALAALTPRPWRPTVRLATVNATRNPRRTSATASALLIGVALVTMMSTGAAGARASLGAALTAQFPVDVAVVAGEGPDVTLSAVQLEAVAATSGVAEAVPAHIARAWLASGAMLTDASVVAMGADDAATVVRDPAAFAALGDGVILLGEHLADQLDVADGEPVTLSAEPPAGAGDPAATEPAAGDPAATEPAAGDLAGAGGPATGEPLTARVIADGGYLAVVEPPTLTRAGLAPPVNGVWARLDGGDAAATVVAVQDALAAATTAADPVPHVVGAAAERQQYEQIIDTLLAIVVGLLGVAVVIALIGVANTLSLSVIERRREHALLRATGLTRGQLRGVLATEGLLIAGVGALLGALLGLVYGWAGTAVILGGTGDVVLAVPWLSLLGVGAVAALAGLLASVLPARSAVRTPPVAALAAE</sequence>
<accession>A0A7J5UMW5</accession>
<evidence type="ECO:0000256" key="6">
    <source>
        <dbReference type="ARBA" id="ARBA00038076"/>
    </source>
</evidence>
<feature type="compositionally biased region" description="Low complexity" evidence="7">
    <location>
        <begin position="517"/>
        <end position="546"/>
    </location>
</feature>
<evidence type="ECO:0000256" key="2">
    <source>
        <dbReference type="ARBA" id="ARBA00022475"/>
    </source>
</evidence>
<evidence type="ECO:0000256" key="7">
    <source>
        <dbReference type="SAM" id="MobiDB-lite"/>
    </source>
</evidence>
<dbReference type="PANTHER" id="PTHR30572:SF4">
    <property type="entry name" value="ABC TRANSPORTER PERMEASE YTRF"/>
    <property type="match status" value="1"/>
</dbReference>
<evidence type="ECO:0000313" key="10">
    <source>
        <dbReference type="EMBL" id="KAE8763722.1"/>
    </source>
</evidence>
<keyword evidence="2" id="KW-1003">Cell membrane</keyword>
<evidence type="ECO:0000313" key="11">
    <source>
        <dbReference type="Proteomes" id="UP000451860"/>
    </source>
</evidence>
<reference evidence="10 11" key="1">
    <citation type="submission" date="2019-10" db="EMBL/GenBank/DDBJ databases">
        <title>Georgenia wutianyii sp. nov. and Georgenia yuyongxinii sp. nov. isolated from plateau pika (Ochotona curzoniae) in the Qinghai-Tibet plateau of China.</title>
        <authorList>
            <person name="Tian Z."/>
        </authorList>
    </citation>
    <scope>NUCLEOTIDE SEQUENCE [LARGE SCALE GENOMIC DNA]</scope>
    <source>
        <strain evidence="10 11">DSM 21501</strain>
    </source>
</reference>
<feature type="transmembrane region" description="Helical" evidence="8">
    <location>
        <begin position="235"/>
        <end position="254"/>
    </location>
</feature>
<gene>
    <name evidence="10" type="ORF">GB883_12665</name>
</gene>
<feature type="transmembrane region" description="Helical" evidence="8">
    <location>
        <begin position="136"/>
        <end position="164"/>
    </location>
</feature>
<protein>
    <submittedName>
        <fullName evidence="10">FtsX-like permease family protein</fullName>
    </submittedName>
</protein>
<dbReference type="Proteomes" id="UP000451860">
    <property type="component" value="Unassembled WGS sequence"/>
</dbReference>
<proteinExistence type="inferred from homology"/>
<feature type="domain" description="ABC3 transporter permease C-terminal" evidence="9">
    <location>
        <begin position="646"/>
        <end position="763"/>
    </location>
</feature>
<keyword evidence="5 8" id="KW-0472">Membrane</keyword>
<comment type="similarity">
    <text evidence="6">Belongs to the ABC-4 integral membrane protein family.</text>
</comment>
<dbReference type="PANTHER" id="PTHR30572">
    <property type="entry name" value="MEMBRANE COMPONENT OF TRANSPORTER-RELATED"/>
    <property type="match status" value="1"/>
</dbReference>
<evidence type="ECO:0000259" key="9">
    <source>
        <dbReference type="Pfam" id="PF02687"/>
    </source>
</evidence>
<dbReference type="InterPro" id="IPR003838">
    <property type="entry name" value="ABC3_permease_C"/>
</dbReference>
<feature type="transmembrane region" description="Helical" evidence="8">
    <location>
        <begin position="383"/>
        <end position="403"/>
    </location>
</feature>
<dbReference type="GO" id="GO:0005886">
    <property type="term" value="C:plasma membrane"/>
    <property type="evidence" value="ECO:0007669"/>
    <property type="project" value="UniProtKB-SubCell"/>
</dbReference>
<keyword evidence="3 8" id="KW-0812">Transmembrane</keyword>
<evidence type="ECO:0000256" key="3">
    <source>
        <dbReference type="ARBA" id="ARBA00022692"/>
    </source>
</evidence>
<keyword evidence="11" id="KW-1185">Reference proteome</keyword>
<name>A0A7J5UMW5_9MICO</name>
<comment type="caution">
    <text evidence="10">The sequence shown here is derived from an EMBL/GenBank/DDBJ whole genome shotgun (WGS) entry which is preliminary data.</text>
</comment>
<feature type="transmembrane region" description="Helical" evidence="8">
    <location>
        <begin position="316"/>
        <end position="342"/>
    </location>
</feature>
<feature type="transmembrane region" description="Helical" evidence="8">
    <location>
        <begin position="191"/>
        <end position="215"/>
    </location>
</feature>
<organism evidence="10 11">
    <name type="scientific">Georgenia thermotolerans</name>
    <dbReference type="NCBI Taxonomy" id="527326"/>
    <lineage>
        <taxon>Bacteria</taxon>
        <taxon>Bacillati</taxon>
        <taxon>Actinomycetota</taxon>
        <taxon>Actinomycetes</taxon>
        <taxon>Micrococcales</taxon>
        <taxon>Bogoriellaceae</taxon>
        <taxon>Georgenia</taxon>
    </lineage>
</organism>
<evidence type="ECO:0000256" key="4">
    <source>
        <dbReference type="ARBA" id="ARBA00022989"/>
    </source>
</evidence>
<dbReference type="OrthoDB" id="9780560at2"/>
<feature type="transmembrane region" description="Helical" evidence="8">
    <location>
        <begin position="727"/>
        <end position="750"/>
    </location>
</feature>
<feature type="domain" description="ABC3 transporter permease C-terminal" evidence="9">
    <location>
        <begin position="143"/>
        <end position="261"/>
    </location>
</feature>
<dbReference type="AlphaFoldDB" id="A0A7J5UMW5"/>
<dbReference type="EMBL" id="WHJE01000059">
    <property type="protein sequence ID" value="KAE8763722.1"/>
    <property type="molecule type" value="Genomic_DNA"/>
</dbReference>
<feature type="transmembrane region" description="Helical" evidence="8">
    <location>
        <begin position="639"/>
        <end position="667"/>
    </location>
</feature>
<feature type="transmembrane region" description="Helical" evidence="8">
    <location>
        <begin position="284"/>
        <end position="304"/>
    </location>
</feature>
<keyword evidence="4 8" id="KW-1133">Transmembrane helix</keyword>
<feature type="transmembrane region" description="Helical" evidence="8">
    <location>
        <begin position="688"/>
        <end position="715"/>
    </location>
</feature>
<evidence type="ECO:0000256" key="1">
    <source>
        <dbReference type="ARBA" id="ARBA00004651"/>
    </source>
</evidence>
<dbReference type="Pfam" id="PF02687">
    <property type="entry name" value="FtsX"/>
    <property type="match status" value="2"/>
</dbReference>
<evidence type="ECO:0000256" key="5">
    <source>
        <dbReference type="ARBA" id="ARBA00023136"/>
    </source>
</evidence>
<dbReference type="InterPro" id="IPR050250">
    <property type="entry name" value="Macrolide_Exporter_MacB"/>
</dbReference>
<evidence type="ECO:0000256" key="8">
    <source>
        <dbReference type="SAM" id="Phobius"/>
    </source>
</evidence>
<comment type="subcellular location">
    <subcellularLocation>
        <location evidence="1">Cell membrane</location>
        <topology evidence="1">Multi-pass membrane protein</topology>
    </subcellularLocation>
</comment>